<dbReference type="Proteomes" id="UP000241808">
    <property type="component" value="Unassembled WGS sequence"/>
</dbReference>
<name>A0A2T4YY54_9HYPH</name>
<feature type="transmembrane region" description="Helical" evidence="1">
    <location>
        <begin position="186"/>
        <end position="206"/>
    </location>
</feature>
<accession>A0A2T4YY54</accession>
<dbReference type="RefSeq" id="WP_245902147.1">
    <property type="nucleotide sequence ID" value="NZ_PZZL01000010.1"/>
</dbReference>
<evidence type="ECO:0000256" key="1">
    <source>
        <dbReference type="SAM" id="Phobius"/>
    </source>
</evidence>
<comment type="caution">
    <text evidence="2">The sequence shown here is derived from an EMBL/GenBank/DDBJ whole genome shotgun (WGS) entry which is preliminary data.</text>
</comment>
<feature type="transmembrane region" description="Helical" evidence="1">
    <location>
        <begin position="377"/>
        <end position="398"/>
    </location>
</feature>
<feature type="transmembrane region" description="Helical" evidence="1">
    <location>
        <begin position="305"/>
        <end position="325"/>
    </location>
</feature>
<keyword evidence="1" id="KW-0812">Transmembrane</keyword>
<feature type="transmembrane region" description="Helical" evidence="1">
    <location>
        <begin position="159"/>
        <end position="179"/>
    </location>
</feature>
<keyword evidence="1" id="KW-1133">Transmembrane helix</keyword>
<dbReference type="PANTHER" id="PTHR30199:SF0">
    <property type="entry name" value="INNER MEMBRANE PROTEIN YDCO"/>
    <property type="match status" value="1"/>
</dbReference>
<protein>
    <submittedName>
        <fullName evidence="2">Benzoate membrane transport protein</fullName>
    </submittedName>
</protein>
<dbReference type="EMBL" id="PZZL01000010">
    <property type="protein sequence ID" value="PTM51480.1"/>
    <property type="molecule type" value="Genomic_DNA"/>
</dbReference>
<evidence type="ECO:0000313" key="3">
    <source>
        <dbReference type="Proteomes" id="UP000241808"/>
    </source>
</evidence>
<sequence>MTPFEPLSPNRPTLSEIRRDIGPVQLLTGLVAFLFGATGALAIILAVGTGGGLKEAELASFVFGVFAINGALTVALVWLYRQPLCLFWTIPGTVLIGPALTHMSFAEVVGAFWVTSLLVLALGWTGLARRVMQLIPMPIVMAMVAGVFLKFAIDVVRSLHGDFAIAGAMVAAFFGLSVWPAAQRYIPPIIGALLAGAVVAGGLGRFAGAEIGGLALVQPVFTMPIFSWRAMIELVVPIAITIVFVQHGQGLAVLTQAGHKPPLTAVTIFAGIGGLLSAAVGAVGTALTGPTNGLITSTGPRERHYATAIVTAVIAIGFGLLAPTFTRLMLAAPKELILTLGGLAMLRVLLGAFTVAFKGPFAFGALVCFVVTVADMPVMNIGAAFWGLVAGLAASWLMERADFARAA</sequence>
<dbReference type="PANTHER" id="PTHR30199">
    <property type="entry name" value="MFS FAMILY TRANSPORTER, PREDICTED SUBSTRATE BENZOATE"/>
    <property type="match status" value="1"/>
</dbReference>
<keyword evidence="3" id="KW-1185">Reference proteome</keyword>
<dbReference type="AlphaFoldDB" id="A0A2T4YY54"/>
<proteinExistence type="predicted"/>
<gene>
    <name evidence="2" type="ORF">C8P69_110146</name>
</gene>
<feature type="transmembrane region" description="Helical" evidence="1">
    <location>
        <begin position="58"/>
        <end position="79"/>
    </location>
</feature>
<feature type="transmembrane region" description="Helical" evidence="1">
    <location>
        <begin position="111"/>
        <end position="127"/>
    </location>
</feature>
<feature type="transmembrane region" description="Helical" evidence="1">
    <location>
        <begin position="226"/>
        <end position="245"/>
    </location>
</feature>
<feature type="transmembrane region" description="Helical" evidence="1">
    <location>
        <begin position="337"/>
        <end position="357"/>
    </location>
</feature>
<dbReference type="GO" id="GO:0042925">
    <property type="term" value="F:benzoate transmembrane transporter activity"/>
    <property type="evidence" value="ECO:0007669"/>
    <property type="project" value="InterPro"/>
</dbReference>
<evidence type="ECO:0000313" key="2">
    <source>
        <dbReference type="EMBL" id="PTM51480.1"/>
    </source>
</evidence>
<dbReference type="Pfam" id="PF03594">
    <property type="entry name" value="BenE"/>
    <property type="match status" value="1"/>
</dbReference>
<reference evidence="2 3" key="1">
    <citation type="submission" date="2018-04" db="EMBL/GenBank/DDBJ databases">
        <title>Genomic Encyclopedia of Archaeal and Bacterial Type Strains, Phase II (KMG-II): from individual species to whole genera.</title>
        <authorList>
            <person name="Goeker M."/>
        </authorList>
    </citation>
    <scope>NUCLEOTIDE SEQUENCE [LARGE SCALE GENOMIC DNA]</scope>
    <source>
        <strain evidence="2 3">DSM 25521</strain>
    </source>
</reference>
<dbReference type="GO" id="GO:0005886">
    <property type="term" value="C:plasma membrane"/>
    <property type="evidence" value="ECO:0007669"/>
    <property type="project" value="TreeGrafter"/>
</dbReference>
<feature type="transmembrane region" description="Helical" evidence="1">
    <location>
        <begin position="21"/>
        <end position="46"/>
    </location>
</feature>
<organism evidence="2 3">
    <name type="scientific">Phreatobacter oligotrophus</name>
    <dbReference type="NCBI Taxonomy" id="1122261"/>
    <lineage>
        <taxon>Bacteria</taxon>
        <taxon>Pseudomonadati</taxon>
        <taxon>Pseudomonadota</taxon>
        <taxon>Alphaproteobacteria</taxon>
        <taxon>Hyphomicrobiales</taxon>
        <taxon>Phreatobacteraceae</taxon>
        <taxon>Phreatobacter</taxon>
    </lineage>
</organism>
<feature type="transmembrane region" description="Helical" evidence="1">
    <location>
        <begin position="266"/>
        <end position="285"/>
    </location>
</feature>
<feature type="transmembrane region" description="Helical" evidence="1">
    <location>
        <begin position="134"/>
        <end position="153"/>
    </location>
</feature>
<dbReference type="InterPro" id="IPR004711">
    <property type="entry name" value="Benzoate_Transporter"/>
</dbReference>
<keyword evidence="1" id="KW-0472">Membrane</keyword>